<dbReference type="Proteomes" id="UP001454036">
    <property type="component" value="Unassembled WGS sequence"/>
</dbReference>
<dbReference type="EMBL" id="BAABME010002754">
    <property type="protein sequence ID" value="GAA0155947.1"/>
    <property type="molecule type" value="Genomic_DNA"/>
</dbReference>
<evidence type="ECO:0000313" key="2">
    <source>
        <dbReference type="Proteomes" id="UP001454036"/>
    </source>
</evidence>
<sequence length="90" mass="10508">MNLLEKLQNLMSLLERYGKEFQERKLARYMESGSDDEVGDSILSDKEADCDLKSIASSSDEEAVDHQARKDKRFVQFNEKNMRNPLFFQV</sequence>
<proteinExistence type="predicted"/>
<accession>A0AAV3PVV1</accession>
<evidence type="ECO:0000313" key="1">
    <source>
        <dbReference type="EMBL" id="GAA0155947.1"/>
    </source>
</evidence>
<comment type="caution">
    <text evidence="1">The sequence shown here is derived from an EMBL/GenBank/DDBJ whole genome shotgun (WGS) entry which is preliminary data.</text>
</comment>
<name>A0AAV3PVV1_LITER</name>
<protein>
    <submittedName>
        <fullName evidence="1">Uncharacterized protein</fullName>
    </submittedName>
</protein>
<reference evidence="1 2" key="1">
    <citation type="submission" date="2024-01" db="EMBL/GenBank/DDBJ databases">
        <title>The complete chloroplast genome sequence of Lithospermum erythrorhizon: insights into the phylogenetic relationship among Boraginaceae species and the maternal lineages of purple gromwells.</title>
        <authorList>
            <person name="Okada T."/>
            <person name="Watanabe K."/>
        </authorList>
    </citation>
    <scope>NUCLEOTIDE SEQUENCE [LARGE SCALE GENOMIC DNA]</scope>
</reference>
<organism evidence="1 2">
    <name type="scientific">Lithospermum erythrorhizon</name>
    <name type="common">Purple gromwell</name>
    <name type="synonym">Lithospermum officinale var. erythrorhizon</name>
    <dbReference type="NCBI Taxonomy" id="34254"/>
    <lineage>
        <taxon>Eukaryota</taxon>
        <taxon>Viridiplantae</taxon>
        <taxon>Streptophyta</taxon>
        <taxon>Embryophyta</taxon>
        <taxon>Tracheophyta</taxon>
        <taxon>Spermatophyta</taxon>
        <taxon>Magnoliopsida</taxon>
        <taxon>eudicotyledons</taxon>
        <taxon>Gunneridae</taxon>
        <taxon>Pentapetalae</taxon>
        <taxon>asterids</taxon>
        <taxon>lamiids</taxon>
        <taxon>Boraginales</taxon>
        <taxon>Boraginaceae</taxon>
        <taxon>Boraginoideae</taxon>
        <taxon>Lithospermeae</taxon>
        <taxon>Lithospermum</taxon>
    </lineage>
</organism>
<keyword evidence="2" id="KW-1185">Reference proteome</keyword>
<gene>
    <name evidence="1" type="ORF">LIER_13554</name>
</gene>
<dbReference type="AlphaFoldDB" id="A0AAV3PVV1"/>